<reference evidence="2 3" key="1">
    <citation type="submission" date="2018-06" db="EMBL/GenBank/DDBJ databases">
        <title>Extensive metabolic versatility and redundancy in microbially diverse, dynamic hydrothermal sediments.</title>
        <authorList>
            <person name="Dombrowski N."/>
            <person name="Teske A."/>
            <person name="Baker B.J."/>
        </authorList>
    </citation>
    <scope>NUCLEOTIDE SEQUENCE [LARGE SCALE GENOMIC DNA]</scope>
    <source>
        <strain evidence="2">B66_G16</strain>
    </source>
</reference>
<dbReference type="InterPro" id="IPR051673">
    <property type="entry name" value="SSDNA_exonuclease_RecJ"/>
</dbReference>
<dbReference type="EMBL" id="QMQV01000103">
    <property type="protein sequence ID" value="RLE47838.1"/>
    <property type="molecule type" value="Genomic_DNA"/>
</dbReference>
<protein>
    <recommendedName>
        <fullName evidence="1">DDH domain-containing protein</fullName>
    </recommendedName>
</protein>
<evidence type="ECO:0000313" key="3">
    <source>
        <dbReference type="Proteomes" id="UP000278475"/>
    </source>
</evidence>
<name>A0A497EL17_9CREN</name>
<dbReference type="AlphaFoldDB" id="A0A497EL17"/>
<organism evidence="2 3">
    <name type="scientific">Thermoproteota archaeon</name>
    <dbReference type="NCBI Taxonomy" id="2056631"/>
    <lineage>
        <taxon>Archaea</taxon>
        <taxon>Thermoproteota</taxon>
    </lineage>
</organism>
<sequence length="402" mass="45598">MSTETEKIIEKLKCHVNACRAWLNSCKKCMLVFHDDADGLSSAAITKTALERMGIEVSLVCLEKLYHEAVENVHKKSAAVVYCDLGSPHIDVISKFTQRYTIILDHHDPIKRGVSNPEQAIRYTERVFDFNLEHLGLKGERDFSASMCCYLFARILNERNTDLSYISLIGAQELREKTFLYEEVLRESIASGEVKANKGITLLRLGMSVSKAFSLLQTLGSVGYYKNGPRLGVEACVSGFDERVLRLARELEVKRRKANAEVLEKIKRSGFNETKHIQYFDAGDTFSGMGSKVIGTLCSYLSYQRFVHPFKYIMGMMNLSREIPGLGKLKKNYVKVSVRVTKRMREYIDKNKMPPCVEILTHACRGIGIADGHAYAASCVVERDKKALFLERCERFIESRNN</sequence>
<proteinExistence type="predicted"/>
<dbReference type="InterPro" id="IPR038763">
    <property type="entry name" value="DHH_sf"/>
</dbReference>
<dbReference type="InterPro" id="IPR001667">
    <property type="entry name" value="DDH_dom"/>
</dbReference>
<dbReference type="Gene3D" id="3.90.1640.30">
    <property type="match status" value="1"/>
</dbReference>
<comment type="caution">
    <text evidence="2">The sequence shown here is derived from an EMBL/GenBank/DDBJ whole genome shotgun (WGS) entry which is preliminary data.</text>
</comment>
<evidence type="ECO:0000259" key="1">
    <source>
        <dbReference type="Pfam" id="PF01368"/>
    </source>
</evidence>
<dbReference type="PANTHER" id="PTHR30255:SF2">
    <property type="entry name" value="SINGLE-STRANDED-DNA-SPECIFIC EXONUCLEASE RECJ"/>
    <property type="match status" value="1"/>
</dbReference>
<dbReference type="Pfam" id="PF01368">
    <property type="entry name" value="DHH"/>
    <property type="match status" value="1"/>
</dbReference>
<evidence type="ECO:0000313" key="2">
    <source>
        <dbReference type="EMBL" id="RLE47838.1"/>
    </source>
</evidence>
<dbReference type="Proteomes" id="UP000278475">
    <property type="component" value="Unassembled WGS sequence"/>
</dbReference>
<accession>A0A497EL17</accession>
<dbReference type="PANTHER" id="PTHR30255">
    <property type="entry name" value="SINGLE-STRANDED-DNA-SPECIFIC EXONUCLEASE RECJ"/>
    <property type="match status" value="1"/>
</dbReference>
<gene>
    <name evidence="2" type="ORF">DRJ31_08265</name>
</gene>
<dbReference type="SUPFAM" id="SSF64182">
    <property type="entry name" value="DHH phosphoesterases"/>
    <property type="match status" value="1"/>
</dbReference>
<feature type="domain" description="DDH" evidence="1">
    <location>
        <begin position="30"/>
        <end position="110"/>
    </location>
</feature>